<dbReference type="GO" id="GO:0003824">
    <property type="term" value="F:catalytic activity"/>
    <property type="evidence" value="ECO:0007669"/>
    <property type="project" value="InterPro"/>
</dbReference>
<proteinExistence type="predicted"/>
<dbReference type="Gene3D" id="3.20.20.70">
    <property type="entry name" value="Aldolase class I"/>
    <property type="match status" value="1"/>
</dbReference>
<evidence type="ECO:0000256" key="1">
    <source>
        <dbReference type="ARBA" id="ARBA00022691"/>
    </source>
</evidence>
<dbReference type="SFLD" id="SFLDG01067">
    <property type="entry name" value="SPASM/twitch_domain_containing"/>
    <property type="match status" value="1"/>
</dbReference>
<dbReference type="SFLD" id="SFLDS00029">
    <property type="entry name" value="Radical_SAM"/>
    <property type="match status" value="1"/>
</dbReference>
<gene>
    <name evidence="5" type="ORF">LCGC14_1510930</name>
</gene>
<evidence type="ECO:0000313" key="5">
    <source>
        <dbReference type="EMBL" id="KKM63490.1"/>
    </source>
</evidence>
<dbReference type="Gene3D" id="2.60.120.200">
    <property type="match status" value="1"/>
</dbReference>
<dbReference type="PANTHER" id="PTHR43306">
    <property type="entry name" value="7,8-DIHYDRO-6-HYDROXYMETHYLPTERIN DIMETHYLTRANSFERASE"/>
    <property type="match status" value="1"/>
</dbReference>
<dbReference type="CDD" id="cd01335">
    <property type="entry name" value="Radical_SAM"/>
    <property type="match status" value="1"/>
</dbReference>
<dbReference type="SUPFAM" id="SSF102114">
    <property type="entry name" value="Radical SAM enzymes"/>
    <property type="match status" value="1"/>
</dbReference>
<keyword evidence="2" id="KW-0479">Metal-binding</keyword>
<sequence length="274" mass="29549">MGKVLKLANIDLTNRCNLNCPVCFANSNAAGYVYEPTFDQVVTMMQRLRDYRPTPATCIQFSGGEPTLHPDFLQIVSKAAEMGFSNIQIATNGLKLAEASFASQAAKAGLHTLYLQFDGVDDQINLGTQIVDLAGPFSISFWFATNNSKSQFLFGRAGGATSPGAVIFVASSGALAASLTDDNGDGASIISQGAYDFTGYAHLAVVRSDTQLKLYVDGVLRGERDLSLSTITPDSLRIATYAGMFAECMIDDFRVYDRALDLNEIETLWQMGEA</sequence>
<dbReference type="GO" id="GO:0051536">
    <property type="term" value="F:iron-sulfur cluster binding"/>
    <property type="evidence" value="ECO:0007669"/>
    <property type="project" value="UniProtKB-KW"/>
</dbReference>
<evidence type="ECO:0000256" key="2">
    <source>
        <dbReference type="ARBA" id="ARBA00022723"/>
    </source>
</evidence>
<dbReference type="PANTHER" id="PTHR43306:SF1">
    <property type="entry name" value="7,8-DIHYDRO-6-HYDROXYMETHYLPTERIN DIMETHYLTRANSFERASE"/>
    <property type="match status" value="1"/>
</dbReference>
<reference evidence="5" key="1">
    <citation type="journal article" date="2015" name="Nature">
        <title>Complex archaea that bridge the gap between prokaryotes and eukaryotes.</title>
        <authorList>
            <person name="Spang A."/>
            <person name="Saw J.H."/>
            <person name="Jorgensen S.L."/>
            <person name="Zaremba-Niedzwiedzka K."/>
            <person name="Martijn J."/>
            <person name="Lind A.E."/>
            <person name="van Eijk R."/>
            <person name="Schleper C."/>
            <person name="Guy L."/>
            <person name="Ettema T.J."/>
        </authorList>
    </citation>
    <scope>NUCLEOTIDE SEQUENCE</scope>
</reference>
<dbReference type="InterPro" id="IPR013320">
    <property type="entry name" value="ConA-like_dom_sf"/>
</dbReference>
<accession>A0A0F9LGU6</accession>
<keyword evidence="3" id="KW-0408">Iron</keyword>
<dbReference type="InterPro" id="IPR034474">
    <property type="entry name" value="Methyltransferase_Class_D"/>
</dbReference>
<keyword evidence="1" id="KW-0949">S-adenosyl-L-methionine</keyword>
<dbReference type="SUPFAM" id="SSF49899">
    <property type="entry name" value="Concanavalin A-like lectins/glucanases"/>
    <property type="match status" value="1"/>
</dbReference>
<dbReference type="InterPro" id="IPR013785">
    <property type="entry name" value="Aldolase_TIM"/>
</dbReference>
<dbReference type="Pfam" id="PF13385">
    <property type="entry name" value="Laminin_G_3"/>
    <property type="match status" value="1"/>
</dbReference>
<dbReference type="GO" id="GO:0046872">
    <property type="term" value="F:metal ion binding"/>
    <property type="evidence" value="ECO:0007669"/>
    <property type="project" value="UniProtKB-KW"/>
</dbReference>
<keyword evidence="4" id="KW-0411">Iron-sulfur</keyword>
<organism evidence="5">
    <name type="scientific">marine sediment metagenome</name>
    <dbReference type="NCBI Taxonomy" id="412755"/>
    <lineage>
        <taxon>unclassified sequences</taxon>
        <taxon>metagenomes</taxon>
        <taxon>ecological metagenomes</taxon>
    </lineage>
</organism>
<comment type="caution">
    <text evidence="5">The sequence shown here is derived from an EMBL/GenBank/DDBJ whole genome shotgun (WGS) entry which is preliminary data.</text>
</comment>
<evidence type="ECO:0000256" key="4">
    <source>
        <dbReference type="ARBA" id="ARBA00023014"/>
    </source>
</evidence>
<protein>
    <submittedName>
        <fullName evidence="5">Uncharacterized protein</fullName>
    </submittedName>
</protein>
<evidence type="ECO:0000256" key="3">
    <source>
        <dbReference type="ARBA" id="ARBA00023004"/>
    </source>
</evidence>
<dbReference type="AlphaFoldDB" id="A0A0F9LGU6"/>
<dbReference type="InterPro" id="IPR058240">
    <property type="entry name" value="rSAM_sf"/>
</dbReference>
<dbReference type="EMBL" id="LAZR01011088">
    <property type="protein sequence ID" value="KKM63490.1"/>
    <property type="molecule type" value="Genomic_DNA"/>
</dbReference>
<dbReference type="Pfam" id="PF13353">
    <property type="entry name" value="Fer4_12"/>
    <property type="match status" value="1"/>
</dbReference>
<name>A0A0F9LGU6_9ZZZZ</name>
<dbReference type="InterPro" id="IPR007197">
    <property type="entry name" value="rSAM"/>
</dbReference>